<proteinExistence type="predicted"/>
<evidence type="ECO:0000313" key="3">
    <source>
        <dbReference type="Proteomes" id="UP000053424"/>
    </source>
</evidence>
<gene>
    <name evidence="2" type="ORF">M413DRAFT_21990</name>
</gene>
<sequence>MSHNRNPGGHNQHQDVPKADDEDLVAALHKYHREGLTNKSFIAQRLAADHNIIMHSSTVKRRRKTLGLSGSKVTTNTMPHQEKVQRIVDEMDKDPTKGRGLNNIKQRLAFNQGVHLTRDFISQVMHTQDEDGFRLREPNSKQITRVKKNPTAINNRWAGDGHDKLYSIGFAIWAVVDDASAKWLGGWVLPTNRVGYVIAYVYLSLVEKCGGMPHQFSTDCGSETTQVFAFGNALRTIFHLDIDHHELPAHTYMRSIHNISIERSWLRLRLDFGNNAVEIFKKGMDDGIYNPNDKTQYDLCQWLWSNLLQQELDEFMEFRNGTKMRRDRTKAGPSSCSRNDVYSLPGEFGLKNDLLAIDPEVVRDIKKAMGGDDLLRFVPRELSEHFEALYSTLHVEKLTMEIVWVVFQRLLLLV</sequence>
<dbReference type="InterPro" id="IPR058913">
    <property type="entry name" value="Integrase_dom_put"/>
</dbReference>
<reference evidence="3" key="2">
    <citation type="submission" date="2015-01" db="EMBL/GenBank/DDBJ databases">
        <title>Evolutionary Origins and Diversification of the Mycorrhizal Mutualists.</title>
        <authorList>
            <consortium name="DOE Joint Genome Institute"/>
            <consortium name="Mycorrhizal Genomics Consortium"/>
            <person name="Kohler A."/>
            <person name="Kuo A."/>
            <person name="Nagy L.G."/>
            <person name="Floudas D."/>
            <person name="Copeland A."/>
            <person name="Barry K.W."/>
            <person name="Cichocki N."/>
            <person name="Veneault-Fourrey C."/>
            <person name="LaButti K."/>
            <person name="Lindquist E.A."/>
            <person name="Lipzen A."/>
            <person name="Lundell T."/>
            <person name="Morin E."/>
            <person name="Murat C."/>
            <person name="Riley R."/>
            <person name="Ohm R."/>
            <person name="Sun H."/>
            <person name="Tunlid A."/>
            <person name="Henrissat B."/>
            <person name="Grigoriev I.V."/>
            <person name="Hibbett D.S."/>
            <person name="Martin F."/>
        </authorList>
    </citation>
    <scope>NUCLEOTIDE SEQUENCE [LARGE SCALE GENOMIC DNA]</scope>
    <source>
        <strain evidence="3">h7</strain>
    </source>
</reference>
<dbReference type="PANTHER" id="PTHR46177:SF1">
    <property type="entry name" value="INTEGRASE CATALYTIC DOMAIN-CONTAINING PROTEIN"/>
    <property type="match status" value="1"/>
</dbReference>
<dbReference type="Proteomes" id="UP000053424">
    <property type="component" value="Unassembled WGS sequence"/>
</dbReference>
<dbReference type="STRING" id="686832.A0A0C3D154"/>
<evidence type="ECO:0000259" key="1">
    <source>
        <dbReference type="Pfam" id="PF24764"/>
    </source>
</evidence>
<dbReference type="OrthoDB" id="5392716at2759"/>
<dbReference type="PANTHER" id="PTHR46177">
    <property type="entry name" value="INTEGRASE CATALYTIC DOMAIN-CONTAINING PROTEIN"/>
    <property type="match status" value="1"/>
</dbReference>
<organism evidence="2 3">
    <name type="scientific">Hebeloma cylindrosporum</name>
    <dbReference type="NCBI Taxonomy" id="76867"/>
    <lineage>
        <taxon>Eukaryota</taxon>
        <taxon>Fungi</taxon>
        <taxon>Dikarya</taxon>
        <taxon>Basidiomycota</taxon>
        <taxon>Agaricomycotina</taxon>
        <taxon>Agaricomycetes</taxon>
        <taxon>Agaricomycetidae</taxon>
        <taxon>Agaricales</taxon>
        <taxon>Agaricineae</taxon>
        <taxon>Hymenogastraceae</taxon>
        <taxon>Hebeloma</taxon>
    </lineage>
</organism>
<reference evidence="2 3" key="1">
    <citation type="submission" date="2014-04" db="EMBL/GenBank/DDBJ databases">
        <authorList>
            <consortium name="DOE Joint Genome Institute"/>
            <person name="Kuo A."/>
            <person name="Gay G."/>
            <person name="Dore J."/>
            <person name="Kohler A."/>
            <person name="Nagy L.G."/>
            <person name="Floudas D."/>
            <person name="Copeland A."/>
            <person name="Barry K.W."/>
            <person name="Cichocki N."/>
            <person name="Veneault-Fourrey C."/>
            <person name="LaButti K."/>
            <person name="Lindquist E.A."/>
            <person name="Lipzen A."/>
            <person name="Lundell T."/>
            <person name="Morin E."/>
            <person name="Murat C."/>
            <person name="Sun H."/>
            <person name="Tunlid A."/>
            <person name="Henrissat B."/>
            <person name="Grigoriev I.V."/>
            <person name="Hibbett D.S."/>
            <person name="Martin F."/>
            <person name="Nordberg H.P."/>
            <person name="Cantor M.N."/>
            <person name="Hua S.X."/>
        </authorList>
    </citation>
    <scope>NUCLEOTIDE SEQUENCE [LARGE SCALE GENOMIC DNA]</scope>
    <source>
        <strain evidence="3">h7</strain>
    </source>
</reference>
<accession>A0A0C3D154</accession>
<dbReference type="AlphaFoldDB" id="A0A0C3D154"/>
<dbReference type="EMBL" id="KN831768">
    <property type="protein sequence ID" value="KIM49866.1"/>
    <property type="molecule type" value="Genomic_DNA"/>
</dbReference>
<keyword evidence="3" id="KW-1185">Reference proteome</keyword>
<evidence type="ECO:0000313" key="2">
    <source>
        <dbReference type="EMBL" id="KIM49866.1"/>
    </source>
</evidence>
<dbReference type="HOGENOM" id="CLU_039761_0_1_1"/>
<protein>
    <recommendedName>
        <fullName evidence="1">Integrase core domain-containing protein</fullName>
    </recommendedName>
</protein>
<feature type="domain" description="Integrase core" evidence="1">
    <location>
        <begin position="154"/>
        <end position="331"/>
    </location>
</feature>
<name>A0A0C3D154_HEBCY</name>
<dbReference type="Pfam" id="PF24764">
    <property type="entry name" value="rva_4"/>
    <property type="match status" value="1"/>
</dbReference>